<evidence type="ECO:0000313" key="1">
    <source>
        <dbReference type="EMBL" id="POV98658.1"/>
    </source>
</evidence>
<proteinExistence type="predicted"/>
<accession>A0A2S4UMW6</accession>
<name>A0A2S4UMW6_9BASI</name>
<dbReference type="EMBL" id="PKSM01000293">
    <property type="protein sequence ID" value="POV98658.1"/>
    <property type="molecule type" value="Genomic_DNA"/>
</dbReference>
<evidence type="ECO:0000313" key="2">
    <source>
        <dbReference type="Proteomes" id="UP000238274"/>
    </source>
</evidence>
<dbReference type="PANTHER" id="PTHR33266:SF1">
    <property type="entry name" value="F-BOX DOMAIN-CONTAINING PROTEIN"/>
    <property type="match status" value="1"/>
</dbReference>
<organism evidence="1 2">
    <name type="scientific">Puccinia striiformis</name>
    <dbReference type="NCBI Taxonomy" id="27350"/>
    <lineage>
        <taxon>Eukaryota</taxon>
        <taxon>Fungi</taxon>
        <taxon>Dikarya</taxon>
        <taxon>Basidiomycota</taxon>
        <taxon>Pucciniomycotina</taxon>
        <taxon>Pucciniomycetes</taxon>
        <taxon>Pucciniales</taxon>
        <taxon>Pucciniaceae</taxon>
        <taxon>Puccinia</taxon>
    </lineage>
</organism>
<dbReference type="AlphaFoldDB" id="A0A2S4UMW6"/>
<gene>
    <name evidence="1" type="ORF">PSHT_13946</name>
</gene>
<dbReference type="VEuPathDB" id="FungiDB:PSHT_13946"/>
<sequence length="471" mass="53134">MEPSQTHKRTHSKLNEDTDETRMMDLRLRFKKMHPHDFQSDESFHLFFEDAKEHLVSKYLHDLEQFFSRLPPNATRDFSWQGFVQGNVVTFASLTKNLSLATNDMKDTAIRLACLQRYPQLYDPSRLDTYTMLRALEAESKEGGQAILEAGPRSVFNSRVSGGVIQKGYQSPYLHSQVIVDPILDTLNEYTIEWNNITYMGPYAALIGPLTSALADLILDPAADDETYYTFLLASIFQVVANFFSSQDPAENMQDRLKKWNDYTEVASLGTLDIAKRTQEKFTADVVKEMQNFPTGPPANLQKAATEMANSTNLTENLSLETNDMKDTAIRLACLQRYPQLYDPSRLDTSTMRRALEAKSKEDGRAILEAGPRPVFNARVSGGVIQKGYQSPYLHSPVIVDPILDTLNEYAIEWNNSIYMGPYAALIGPSTSGKSRLLMETAQHICVVHLRGLHLPSPEGPPRLPTQIRAR</sequence>
<keyword evidence="2" id="KW-1185">Reference proteome</keyword>
<comment type="caution">
    <text evidence="1">The sequence shown here is derived from an EMBL/GenBank/DDBJ whole genome shotgun (WGS) entry which is preliminary data.</text>
</comment>
<feature type="non-terminal residue" evidence="1">
    <location>
        <position position="471"/>
    </location>
</feature>
<reference evidence="2" key="3">
    <citation type="journal article" date="2018" name="Mol. Plant Microbe Interact.">
        <title>Genome sequence resources for the wheat stripe rust pathogen (Puccinia striiformis f. sp. tritici) and the barley stripe rust pathogen (Puccinia striiformis f. sp. hordei).</title>
        <authorList>
            <person name="Xia C."/>
            <person name="Wang M."/>
            <person name="Yin C."/>
            <person name="Cornejo O.E."/>
            <person name="Hulbert S.H."/>
            <person name="Chen X."/>
        </authorList>
    </citation>
    <scope>NUCLEOTIDE SEQUENCE [LARGE SCALE GENOMIC DNA]</scope>
    <source>
        <strain evidence="2">93TX-2</strain>
    </source>
</reference>
<dbReference type="PANTHER" id="PTHR33266">
    <property type="entry name" value="CHROMOSOME 15, WHOLE GENOME SHOTGUN SEQUENCE"/>
    <property type="match status" value="1"/>
</dbReference>
<reference evidence="2" key="2">
    <citation type="journal article" date="2018" name="BMC Genomics">
        <title>Genomic insights into host adaptation between the wheat stripe rust pathogen (Puccinia striiformis f. sp. tritici) and the barley stripe rust pathogen (Puccinia striiformis f. sp. hordei).</title>
        <authorList>
            <person name="Xia C."/>
            <person name="Wang M."/>
            <person name="Yin C."/>
            <person name="Cornejo O.E."/>
            <person name="Hulbert S.H."/>
            <person name="Chen X."/>
        </authorList>
    </citation>
    <scope>NUCLEOTIDE SEQUENCE [LARGE SCALE GENOMIC DNA]</scope>
    <source>
        <strain evidence="2">93TX-2</strain>
    </source>
</reference>
<protein>
    <submittedName>
        <fullName evidence="1">Uncharacterized protein</fullName>
    </submittedName>
</protein>
<dbReference type="Proteomes" id="UP000238274">
    <property type="component" value="Unassembled WGS sequence"/>
</dbReference>
<reference evidence="1 2" key="1">
    <citation type="submission" date="2017-12" db="EMBL/GenBank/DDBJ databases">
        <title>Gene loss provides genomic basis for host adaptation in cereal stripe rust fungi.</title>
        <authorList>
            <person name="Xia C."/>
        </authorList>
    </citation>
    <scope>NUCLEOTIDE SEQUENCE [LARGE SCALE GENOMIC DNA]</scope>
    <source>
        <strain evidence="1 2">93TX-2</strain>
    </source>
</reference>